<dbReference type="Proteomes" id="UP000530424">
    <property type="component" value="Unassembled WGS sequence"/>
</dbReference>
<keyword evidence="1 2" id="KW-0378">Hydrolase</keyword>
<dbReference type="RefSeq" id="WP_179667813.1">
    <property type="nucleotide sequence ID" value="NZ_JACCFP010000001.1"/>
</dbReference>
<dbReference type="InterPro" id="IPR051021">
    <property type="entry name" value="Mito_Ser/Thr_phosphatase"/>
</dbReference>
<protein>
    <submittedName>
        <fullName evidence="2">Phosphohistidine phosphatase</fullName>
        <ecNumber evidence="2">3.1.3.-</ecNumber>
    </submittedName>
</protein>
<keyword evidence="3" id="KW-1185">Reference proteome</keyword>
<sequence length="171" mass="17994">MDSLHRLVIIRHAKAEGYAASDAERVLAPRGREDAKVAGTRLAELGITPDVALVSTAARTRETWQLIAEAAGWSTTPEFDEALYGADEDTILDLIAATDESVATLLVIGHNPTVGMLAQLLDDGDGPAEAVDSLVLGYPTSAVTVFDIAVPWARVGPGSATLRAFEVARAD</sequence>
<accession>A0A853C143</accession>
<dbReference type="PANTHER" id="PTHR20935">
    <property type="entry name" value="PHOSPHOGLYCERATE MUTASE-RELATED"/>
    <property type="match status" value="1"/>
</dbReference>
<dbReference type="InterPro" id="IPR029033">
    <property type="entry name" value="His_PPase_superfam"/>
</dbReference>
<gene>
    <name evidence="2" type="ORF">HNR19_002013</name>
</gene>
<dbReference type="CDD" id="cd07067">
    <property type="entry name" value="HP_PGM_like"/>
    <property type="match status" value="1"/>
</dbReference>
<name>A0A853C143_9ACTN</name>
<dbReference type="InterPro" id="IPR013078">
    <property type="entry name" value="His_Pase_superF_clade-1"/>
</dbReference>
<organism evidence="2 3">
    <name type="scientific">Nocardioides thalensis</name>
    <dbReference type="NCBI Taxonomy" id="1914755"/>
    <lineage>
        <taxon>Bacteria</taxon>
        <taxon>Bacillati</taxon>
        <taxon>Actinomycetota</taxon>
        <taxon>Actinomycetes</taxon>
        <taxon>Propionibacteriales</taxon>
        <taxon>Nocardioidaceae</taxon>
        <taxon>Nocardioides</taxon>
    </lineage>
</organism>
<dbReference type="Pfam" id="PF00300">
    <property type="entry name" value="His_Phos_1"/>
    <property type="match status" value="1"/>
</dbReference>
<proteinExistence type="predicted"/>
<dbReference type="EC" id="3.1.3.-" evidence="2"/>
<dbReference type="SMART" id="SM00855">
    <property type="entry name" value="PGAM"/>
    <property type="match status" value="1"/>
</dbReference>
<dbReference type="Gene3D" id="3.40.50.1240">
    <property type="entry name" value="Phosphoglycerate mutase-like"/>
    <property type="match status" value="1"/>
</dbReference>
<dbReference type="AlphaFoldDB" id="A0A853C143"/>
<evidence type="ECO:0000313" key="3">
    <source>
        <dbReference type="Proteomes" id="UP000530424"/>
    </source>
</evidence>
<evidence type="ECO:0000313" key="2">
    <source>
        <dbReference type="EMBL" id="NYJ01315.1"/>
    </source>
</evidence>
<reference evidence="2 3" key="1">
    <citation type="submission" date="2020-07" db="EMBL/GenBank/DDBJ databases">
        <title>Sequencing the genomes of 1000 actinobacteria strains.</title>
        <authorList>
            <person name="Klenk H.-P."/>
        </authorList>
    </citation>
    <scope>NUCLEOTIDE SEQUENCE [LARGE SCALE GENOMIC DNA]</scope>
    <source>
        <strain evidence="2 3">DSM 103833</strain>
    </source>
</reference>
<comment type="caution">
    <text evidence="2">The sequence shown here is derived from an EMBL/GenBank/DDBJ whole genome shotgun (WGS) entry which is preliminary data.</text>
</comment>
<dbReference type="SUPFAM" id="SSF53254">
    <property type="entry name" value="Phosphoglycerate mutase-like"/>
    <property type="match status" value="1"/>
</dbReference>
<dbReference type="EMBL" id="JACCFP010000001">
    <property type="protein sequence ID" value="NYJ01315.1"/>
    <property type="molecule type" value="Genomic_DNA"/>
</dbReference>
<dbReference type="GO" id="GO:0016787">
    <property type="term" value="F:hydrolase activity"/>
    <property type="evidence" value="ECO:0007669"/>
    <property type="project" value="UniProtKB-KW"/>
</dbReference>
<dbReference type="PANTHER" id="PTHR20935:SF1">
    <property type="entry name" value="SLL1549 PROTEIN"/>
    <property type="match status" value="1"/>
</dbReference>
<evidence type="ECO:0000256" key="1">
    <source>
        <dbReference type="ARBA" id="ARBA00022801"/>
    </source>
</evidence>